<evidence type="ECO:0000313" key="5">
    <source>
        <dbReference type="EMBL" id="GAP62802.1"/>
    </source>
</evidence>
<evidence type="ECO:0000313" key="8">
    <source>
        <dbReference type="Proteomes" id="UP000050502"/>
    </source>
</evidence>
<dbReference type="SUPFAM" id="SSF56059">
    <property type="entry name" value="Glutathione synthetase ATP-binding domain-like"/>
    <property type="match status" value="1"/>
</dbReference>
<dbReference type="OrthoDB" id="9765468at2"/>
<dbReference type="InParanoid" id="A0A0M8K8A7"/>
<gene>
    <name evidence="5" type="primary">pp</name>
    <name evidence="5" type="ORF">ARMA_1225</name>
    <name evidence="6" type="ORF">SE16_00360</name>
</gene>
<keyword evidence="1" id="KW-0547">Nucleotide-binding</keyword>
<reference evidence="7" key="3">
    <citation type="submission" date="2015-08" db="EMBL/GenBank/DDBJ databases">
        <title>Draft Genome Sequence of a Heterotrophic Facultative Anaerobic Bacterium Ardenticatena maritima Strain 110S.</title>
        <authorList>
            <person name="Kawaichi S."/>
            <person name="Yoshida T."/>
            <person name="Sako Y."/>
            <person name="Nakamura R."/>
        </authorList>
    </citation>
    <scope>NUCLEOTIDE SEQUENCE [LARGE SCALE GENOMIC DNA]</scope>
    <source>
        <strain evidence="7">110S</strain>
    </source>
</reference>
<dbReference type="InterPro" id="IPR036637">
    <property type="entry name" value="Phosphohistidine_dom_sf"/>
</dbReference>
<dbReference type="Gene3D" id="3.30.470.20">
    <property type="entry name" value="ATP-grasp fold, B domain"/>
    <property type="match status" value="1"/>
</dbReference>
<dbReference type="EMBL" id="BBZA01000083">
    <property type="protein sequence ID" value="GAP62802.1"/>
    <property type="molecule type" value="Genomic_DNA"/>
</dbReference>
<evidence type="ECO:0000313" key="6">
    <source>
        <dbReference type="EMBL" id="KPL89047.1"/>
    </source>
</evidence>
<dbReference type="Gene3D" id="3.30.1490.20">
    <property type="entry name" value="ATP-grasp fold, A domain"/>
    <property type="match status" value="1"/>
</dbReference>
<dbReference type="Gene3D" id="3.50.30.10">
    <property type="entry name" value="Phosphohistidine domain"/>
    <property type="match status" value="1"/>
</dbReference>
<evidence type="ECO:0000256" key="2">
    <source>
        <dbReference type="ARBA" id="ARBA00022840"/>
    </source>
</evidence>
<dbReference type="PATRIC" id="fig|872965.6.peg.12"/>
<dbReference type="InterPro" id="IPR013815">
    <property type="entry name" value="ATP_grasp_subdomain_1"/>
</dbReference>
<protein>
    <submittedName>
        <fullName evidence="5">Pyruvate, water dikinase</fullName>
        <ecNumber evidence="5">2.7.9.2</ecNumber>
    </submittedName>
</protein>
<dbReference type="Proteomes" id="UP000037784">
    <property type="component" value="Unassembled WGS sequence"/>
</dbReference>
<dbReference type="PANTHER" id="PTHR43615:SF1">
    <property type="entry name" value="PPDK_N DOMAIN-CONTAINING PROTEIN"/>
    <property type="match status" value="1"/>
</dbReference>
<accession>A0A0M8K8A7</accession>
<name>A0A0M8K8A7_9CHLR</name>
<dbReference type="InterPro" id="IPR051549">
    <property type="entry name" value="PEP_Utilizing_Enz"/>
</dbReference>
<dbReference type="InterPro" id="IPR002192">
    <property type="entry name" value="PPDK_AMP/ATP-bd"/>
</dbReference>
<dbReference type="RefSeq" id="WP_054492703.1">
    <property type="nucleotide sequence ID" value="NZ_BBZA01000083.1"/>
</dbReference>
<dbReference type="STRING" id="872965.SE16_00360"/>
<dbReference type="InterPro" id="IPR008279">
    <property type="entry name" value="PEP-util_enz_mobile_dom"/>
</dbReference>
<dbReference type="Pfam" id="PF00391">
    <property type="entry name" value="PEP-utilizers"/>
    <property type="match status" value="1"/>
</dbReference>
<feature type="domain" description="PEP-utilising enzyme mobile" evidence="3">
    <location>
        <begin position="810"/>
        <end position="880"/>
    </location>
</feature>
<dbReference type="Pfam" id="PF01326">
    <property type="entry name" value="PPDK_N"/>
    <property type="match status" value="1"/>
</dbReference>
<dbReference type="AlphaFoldDB" id="A0A0M8K8A7"/>
<feature type="domain" description="Pyruvate phosphate dikinase AMP/ATP-binding" evidence="4">
    <location>
        <begin position="19"/>
        <end position="317"/>
    </location>
</feature>
<dbReference type="PANTHER" id="PTHR43615">
    <property type="entry name" value="PHOSPHOENOLPYRUVATE SYNTHASE-RELATED"/>
    <property type="match status" value="1"/>
</dbReference>
<reference evidence="6 8" key="2">
    <citation type="submission" date="2015-07" db="EMBL/GenBank/DDBJ databases">
        <title>Whole genome sequence of Ardenticatena maritima DSM 23922.</title>
        <authorList>
            <person name="Hemp J."/>
            <person name="Ward L.M."/>
            <person name="Pace L.A."/>
            <person name="Fischer W.W."/>
        </authorList>
    </citation>
    <scope>NUCLEOTIDE SEQUENCE [LARGE SCALE GENOMIC DNA]</scope>
    <source>
        <strain evidence="6 8">110S</strain>
    </source>
</reference>
<keyword evidence="5" id="KW-0808">Transferase</keyword>
<dbReference type="NCBIfam" id="NF004878">
    <property type="entry name" value="PRK06241.1-3"/>
    <property type="match status" value="1"/>
</dbReference>
<dbReference type="Proteomes" id="UP000050502">
    <property type="component" value="Unassembled WGS sequence"/>
</dbReference>
<reference evidence="5 7" key="1">
    <citation type="journal article" date="2015" name="Genome Announc.">
        <title>Draft Genome Sequence of a Heterotrophic Facultative Anaerobic Thermophilic Bacterium, Ardenticatena maritima Strain 110ST.</title>
        <authorList>
            <person name="Kawaichi S."/>
            <person name="Yoshida T."/>
            <person name="Sako Y."/>
            <person name="Nakamura R."/>
        </authorList>
    </citation>
    <scope>NUCLEOTIDE SEQUENCE [LARGE SCALE GENOMIC DNA]</scope>
    <source>
        <strain evidence="5 7">110S</strain>
    </source>
</reference>
<dbReference type="EMBL" id="LGKN01000003">
    <property type="protein sequence ID" value="KPL89047.1"/>
    <property type="molecule type" value="Genomic_DNA"/>
</dbReference>
<keyword evidence="5" id="KW-0670">Pyruvate</keyword>
<evidence type="ECO:0000256" key="1">
    <source>
        <dbReference type="ARBA" id="ARBA00022741"/>
    </source>
</evidence>
<comment type="caution">
    <text evidence="5">The sequence shown here is derived from an EMBL/GenBank/DDBJ whole genome shotgun (WGS) entry which is preliminary data.</text>
</comment>
<dbReference type="FunCoup" id="A0A0M8K8A7">
    <property type="interactions" value="4"/>
</dbReference>
<keyword evidence="2" id="KW-0067">ATP-binding</keyword>
<dbReference type="FunFam" id="3.30.1490.20:FF:000010">
    <property type="entry name" value="Phosphoenolpyruvate synthase"/>
    <property type="match status" value="1"/>
</dbReference>
<proteinExistence type="predicted"/>
<keyword evidence="5" id="KW-0418">Kinase</keyword>
<organism evidence="5 7">
    <name type="scientific">Ardenticatena maritima</name>
    <dbReference type="NCBI Taxonomy" id="872965"/>
    <lineage>
        <taxon>Bacteria</taxon>
        <taxon>Bacillati</taxon>
        <taxon>Chloroflexota</taxon>
        <taxon>Ardenticatenia</taxon>
        <taxon>Ardenticatenales</taxon>
        <taxon>Ardenticatenaceae</taxon>
        <taxon>Ardenticatena</taxon>
    </lineage>
</organism>
<dbReference type="GO" id="GO:0005524">
    <property type="term" value="F:ATP binding"/>
    <property type="evidence" value="ECO:0007669"/>
    <property type="project" value="UniProtKB-KW"/>
</dbReference>
<dbReference type="GO" id="GO:0008986">
    <property type="term" value="F:pyruvate, water dikinase activity"/>
    <property type="evidence" value="ECO:0007669"/>
    <property type="project" value="UniProtKB-EC"/>
</dbReference>
<evidence type="ECO:0000259" key="3">
    <source>
        <dbReference type="Pfam" id="PF00391"/>
    </source>
</evidence>
<sequence length="894" mass="100161">MTTQDFVRFFEDIRATDIPLVGGKGANLGELAHAGFPVPEGFCVTAHAFRYFMQHVPNADALYTMLETLDPTDLEAVRRTGQHIRQTIRATPIPADIADAILAAWRRVGTDEAYAVRSSATAEDLPEASFAGQQETYLNVRGETALLDAVRNCWASLFTDRAILYRAQNNFAHRDVALAVVVQRMIAADVSGIMFTADPLTGHRHTLAIDASFGLGEALVSGLVTPDTYRVDKRTRTIIERRIAEKEIAIWARPDGGTEQRPLPPEQRRAPVLTDEEILALADLGCRIEAHYGRPQDIEWAIAAGRMYILQARPITSLYPIEGLESPDGTLHVYFSMGHQQNMTRAMPPFSLSMFPVLAPIGRINRFENRYIRSAGGRLFADITDPLRHRVFRRVVFAVTAQFDALAPEALRMVMQRPEFQGPHGIRFSRRGVLFLVRLMARVQYALWRENLDGFVEQTNARIERFIADLDADLRAIPPGKALVEACIDRFATLFAFFMHWIPQFMAGEAAKRILTHLGQRWLSPQEAHDLSLAIPGNVVNEMNLAIGDLADIARRIPSVRNAFAHLGDDGNAWLAQVAQYPDSAEFLQAWHAFMQRYGARGPAEIDLAMPRWWEDPLPLLHVIAAALQQPEGHHRRQHAALVQRREAALRKLMEHAGRGVLGPIRRRFIQRLVYVMLHTGGMREHHKYAAIRAFWVLKQRIKAIAATLTEQGYLAHPDDIWFLTWRELDAIWDQSPPFPQEEIERRRKALARFQKLSPPLIITSDGETPVVHYRVEDAPPGALVGNPVSPGVVEGVVHIVHDPHTETLQPGEILVARFTDPGWTPLFINAAGLILEVGGAMNHGSIVAREYGIPAVVGVRDATKKLRTGQRVRLDGNRGIIEILETPEEKSEA</sequence>
<evidence type="ECO:0000259" key="4">
    <source>
        <dbReference type="Pfam" id="PF01326"/>
    </source>
</evidence>
<keyword evidence="7" id="KW-1185">Reference proteome</keyword>
<dbReference type="SUPFAM" id="SSF52009">
    <property type="entry name" value="Phosphohistidine domain"/>
    <property type="match status" value="1"/>
</dbReference>
<dbReference type="EC" id="2.7.9.2" evidence="5"/>
<evidence type="ECO:0000313" key="7">
    <source>
        <dbReference type="Proteomes" id="UP000037784"/>
    </source>
</evidence>